<accession>A0A0W8E7E8</accession>
<comment type="caution">
    <text evidence="1">The sequence shown here is derived from an EMBL/GenBank/DDBJ whole genome shotgun (WGS) entry which is preliminary data.</text>
</comment>
<dbReference type="AlphaFoldDB" id="A0A0W8E7E8"/>
<evidence type="ECO:0000313" key="1">
    <source>
        <dbReference type="EMBL" id="KUG04546.1"/>
    </source>
</evidence>
<reference evidence="1" key="1">
    <citation type="journal article" date="2015" name="Proc. Natl. Acad. Sci. U.S.A.">
        <title>Networks of energetic and metabolic interactions define dynamics in microbial communities.</title>
        <authorList>
            <person name="Embree M."/>
            <person name="Liu J.K."/>
            <person name="Al-Bassam M.M."/>
            <person name="Zengler K."/>
        </authorList>
    </citation>
    <scope>NUCLEOTIDE SEQUENCE</scope>
</reference>
<proteinExistence type="predicted"/>
<sequence>MKSAGYDIVVLLNEKFLNQVTGALFYNGFLRINGSLKIYEELDQESLDKIPESLYRFLVINYRMKLNFEPSIDFLPPVDPDGPARVRIHTALRVYFWLWDGLEIKFDANVSLAAGLEIDSATNQMRIDFANSDIESLALKYRYNMEQTVTLKLDQIMENAIRAYLSDQNNCFSFNLPSINPLLPYMEDIPENYLPLSVRSIKTLDATTMAIAVNIDDYEGGDQQQLSNFARNCSAAVAVPEIAMYKVYDFFWERTNWDKSFKFKKSFESETLNDVVNVIGKVVDIAQRIVIEIATLGFVETHYEMKGMRFEVGADVKLLSKPEFDLMPDNKVKIKKLNTNLIFSLKVFLDVEYSVEIDPTGWFPDVIPDYEVVSDRVEVKIFELHVPFFNMQLKKGVGKVFLDDASNTLQIKIEQLDLYWDFIAFTDCPFINFPEWLFNKILDLCESSIAEAIPPIVITPSFTVDVPLVDWDLKIEGKKLTINADEAILAADIYFAELKKDIPYVPKYIININNQEIHKIGCDSLMDTYEEHQRGYHLLNDAVNRGYDGCKRCLPAYHTK</sequence>
<dbReference type="EMBL" id="LNQE01001845">
    <property type="protein sequence ID" value="KUG04546.1"/>
    <property type="molecule type" value="Genomic_DNA"/>
</dbReference>
<protein>
    <submittedName>
        <fullName evidence="1">Uncharacterized protein</fullName>
    </submittedName>
</protein>
<gene>
    <name evidence="1" type="ORF">ASZ90_018037</name>
</gene>
<organism evidence="1">
    <name type="scientific">hydrocarbon metagenome</name>
    <dbReference type="NCBI Taxonomy" id="938273"/>
    <lineage>
        <taxon>unclassified sequences</taxon>
        <taxon>metagenomes</taxon>
        <taxon>ecological metagenomes</taxon>
    </lineage>
</organism>
<name>A0A0W8E7E8_9ZZZZ</name>